<dbReference type="InterPro" id="IPR000847">
    <property type="entry name" value="LysR_HTH_N"/>
</dbReference>
<sequence>MISPVQLSYIFALLKHKNFQRAADACHVTQPTLSMQLKKAEDTLGYKIINRDSNPISLTKAGKQLYPKLSAIQQAYDELDIQIQRLKGTYKAEIRIGIIPTISNYLVPELYAKWQDEIGDVHLDISELTSPNLLTALKEKTIDFGIMAGPVEDSNLDQQILFNEEVLIYAPNIKNHTIKLEELENEYPWLLSPGNCLRTQMINFCKLDSAKKSEWNYEGGNLHLLTQMVEQQGGYTLVPQYYIPHLNLNPEDLKKVVDHTPIRQIIGLHLKRNTKKEDIVKIMRIIQRSKSGKNKLLENVELLPWEGS</sequence>
<dbReference type="OrthoDB" id="9803735at2"/>
<dbReference type="InterPro" id="IPR036390">
    <property type="entry name" value="WH_DNA-bd_sf"/>
</dbReference>
<evidence type="ECO:0000256" key="1">
    <source>
        <dbReference type="ARBA" id="ARBA00009437"/>
    </source>
</evidence>
<dbReference type="PANTHER" id="PTHR30419">
    <property type="entry name" value="HTH-TYPE TRANSCRIPTIONAL REGULATOR YBHD"/>
    <property type="match status" value="1"/>
</dbReference>
<dbReference type="Gene3D" id="1.10.10.10">
    <property type="entry name" value="Winged helix-like DNA-binding domain superfamily/Winged helix DNA-binding domain"/>
    <property type="match status" value="1"/>
</dbReference>
<dbReference type="RefSeq" id="WP_109360764.1">
    <property type="nucleotide sequence ID" value="NZ_QFRJ01000020.1"/>
</dbReference>
<protein>
    <recommendedName>
        <fullName evidence="5">HTH lysR-type domain-containing protein</fullName>
    </recommendedName>
</protein>
<dbReference type="Pfam" id="PF00126">
    <property type="entry name" value="HTH_1"/>
    <property type="match status" value="1"/>
</dbReference>
<organism evidence="6 7">
    <name type="scientific">Brumimicrobium oceani</name>
    <dbReference type="NCBI Taxonomy" id="2100725"/>
    <lineage>
        <taxon>Bacteria</taxon>
        <taxon>Pseudomonadati</taxon>
        <taxon>Bacteroidota</taxon>
        <taxon>Flavobacteriia</taxon>
        <taxon>Flavobacteriales</taxon>
        <taxon>Crocinitomicaceae</taxon>
        <taxon>Brumimicrobium</taxon>
    </lineage>
</organism>
<dbReference type="Proteomes" id="UP000245370">
    <property type="component" value="Unassembled WGS sequence"/>
</dbReference>
<comment type="similarity">
    <text evidence="1">Belongs to the LysR transcriptional regulatory family.</text>
</comment>
<feature type="domain" description="HTH lysR-type" evidence="5">
    <location>
        <begin position="6"/>
        <end position="59"/>
    </location>
</feature>
<keyword evidence="7" id="KW-1185">Reference proteome</keyword>
<keyword evidence="4" id="KW-0804">Transcription</keyword>
<dbReference type="GO" id="GO:0003700">
    <property type="term" value="F:DNA-binding transcription factor activity"/>
    <property type="evidence" value="ECO:0007669"/>
    <property type="project" value="InterPro"/>
</dbReference>
<proteinExistence type="inferred from homology"/>
<dbReference type="Gene3D" id="3.40.190.10">
    <property type="entry name" value="Periplasmic binding protein-like II"/>
    <property type="match status" value="2"/>
</dbReference>
<accession>A0A2U2X0K2</accession>
<reference evidence="6 7" key="2">
    <citation type="submission" date="2018-05" db="EMBL/GenBank/DDBJ databases">
        <authorList>
            <person name="Lanie J.A."/>
            <person name="Ng W.-L."/>
            <person name="Kazmierczak K.M."/>
            <person name="Andrzejewski T.M."/>
            <person name="Davidsen T.M."/>
            <person name="Wayne K.J."/>
            <person name="Tettelin H."/>
            <person name="Glass J.I."/>
            <person name="Rusch D."/>
            <person name="Podicherti R."/>
            <person name="Tsui H.-C.T."/>
            <person name="Winkler M.E."/>
        </authorList>
    </citation>
    <scope>NUCLEOTIDE SEQUENCE [LARGE SCALE GENOMIC DNA]</scope>
    <source>
        <strain evidence="6 7">C305</strain>
    </source>
</reference>
<dbReference type="InterPro" id="IPR005119">
    <property type="entry name" value="LysR_subst-bd"/>
</dbReference>
<name>A0A2U2X0K2_9FLAO</name>
<gene>
    <name evidence="6" type="ORF">DIT68_15640</name>
</gene>
<dbReference type="SUPFAM" id="SSF46785">
    <property type="entry name" value="Winged helix' DNA-binding domain"/>
    <property type="match status" value="1"/>
</dbReference>
<evidence type="ECO:0000313" key="6">
    <source>
        <dbReference type="EMBL" id="PWH81284.1"/>
    </source>
</evidence>
<dbReference type="GO" id="GO:0005829">
    <property type="term" value="C:cytosol"/>
    <property type="evidence" value="ECO:0007669"/>
    <property type="project" value="TreeGrafter"/>
</dbReference>
<evidence type="ECO:0000259" key="5">
    <source>
        <dbReference type="PROSITE" id="PS50931"/>
    </source>
</evidence>
<dbReference type="AlphaFoldDB" id="A0A2U2X0K2"/>
<evidence type="ECO:0000256" key="2">
    <source>
        <dbReference type="ARBA" id="ARBA00023015"/>
    </source>
</evidence>
<evidence type="ECO:0000256" key="4">
    <source>
        <dbReference type="ARBA" id="ARBA00023163"/>
    </source>
</evidence>
<keyword evidence="2" id="KW-0805">Transcription regulation</keyword>
<keyword evidence="3" id="KW-0238">DNA-binding</keyword>
<evidence type="ECO:0000256" key="3">
    <source>
        <dbReference type="ARBA" id="ARBA00023125"/>
    </source>
</evidence>
<dbReference type="SUPFAM" id="SSF53850">
    <property type="entry name" value="Periplasmic binding protein-like II"/>
    <property type="match status" value="1"/>
</dbReference>
<evidence type="ECO:0000313" key="7">
    <source>
        <dbReference type="Proteomes" id="UP000245370"/>
    </source>
</evidence>
<dbReference type="PROSITE" id="PS50931">
    <property type="entry name" value="HTH_LYSR"/>
    <property type="match status" value="1"/>
</dbReference>
<reference evidence="6 7" key="1">
    <citation type="submission" date="2018-05" db="EMBL/GenBank/DDBJ databases">
        <title>Brumimicrobium oceani sp. nov., isolated from coastal sediment.</title>
        <authorList>
            <person name="Kou Y."/>
        </authorList>
    </citation>
    <scope>NUCLEOTIDE SEQUENCE [LARGE SCALE GENOMIC DNA]</scope>
    <source>
        <strain evidence="6 7">C305</strain>
    </source>
</reference>
<dbReference type="GO" id="GO:0003677">
    <property type="term" value="F:DNA binding"/>
    <property type="evidence" value="ECO:0007669"/>
    <property type="project" value="UniProtKB-KW"/>
</dbReference>
<dbReference type="PANTHER" id="PTHR30419:SF29">
    <property type="entry name" value="LYSR-FAMILY TRANSCRIPTIONAL REGULATOR"/>
    <property type="match status" value="1"/>
</dbReference>
<comment type="caution">
    <text evidence="6">The sequence shown here is derived from an EMBL/GenBank/DDBJ whole genome shotgun (WGS) entry which is preliminary data.</text>
</comment>
<dbReference type="Pfam" id="PF03466">
    <property type="entry name" value="LysR_substrate"/>
    <property type="match status" value="1"/>
</dbReference>
<dbReference type="EMBL" id="QFRJ01000020">
    <property type="protein sequence ID" value="PWH81284.1"/>
    <property type="molecule type" value="Genomic_DNA"/>
</dbReference>
<dbReference type="InterPro" id="IPR036388">
    <property type="entry name" value="WH-like_DNA-bd_sf"/>
</dbReference>
<dbReference type="InterPro" id="IPR050950">
    <property type="entry name" value="HTH-type_LysR_regulators"/>
</dbReference>